<dbReference type="RefSeq" id="XP_037221005.1">
    <property type="nucleotide sequence ID" value="XM_037363084.1"/>
</dbReference>
<evidence type="ECO:0000256" key="1">
    <source>
        <dbReference type="SAM" id="MobiDB-lite"/>
    </source>
</evidence>
<dbReference type="Gene3D" id="3.80.10.10">
    <property type="entry name" value="Ribonuclease Inhibitor"/>
    <property type="match status" value="1"/>
</dbReference>
<dbReference type="EMBL" id="JACAZF010000005">
    <property type="protein sequence ID" value="KAF7304033.1"/>
    <property type="molecule type" value="Genomic_DNA"/>
</dbReference>
<proteinExistence type="predicted"/>
<dbReference type="InterPro" id="IPR032675">
    <property type="entry name" value="LRR_dom_sf"/>
</dbReference>
<dbReference type="Proteomes" id="UP000636479">
    <property type="component" value="Unassembled WGS sequence"/>
</dbReference>
<evidence type="ECO:0008006" key="4">
    <source>
        <dbReference type="Google" id="ProtNLM"/>
    </source>
</evidence>
<organism evidence="2 3">
    <name type="scientific">Mycena indigotica</name>
    <dbReference type="NCBI Taxonomy" id="2126181"/>
    <lineage>
        <taxon>Eukaryota</taxon>
        <taxon>Fungi</taxon>
        <taxon>Dikarya</taxon>
        <taxon>Basidiomycota</taxon>
        <taxon>Agaricomycotina</taxon>
        <taxon>Agaricomycetes</taxon>
        <taxon>Agaricomycetidae</taxon>
        <taxon>Agaricales</taxon>
        <taxon>Marasmiineae</taxon>
        <taxon>Mycenaceae</taxon>
        <taxon>Mycena</taxon>
    </lineage>
</organism>
<evidence type="ECO:0000313" key="2">
    <source>
        <dbReference type="EMBL" id="KAF7304033.1"/>
    </source>
</evidence>
<name>A0A8H6SQM4_9AGAR</name>
<dbReference type="GeneID" id="59345600"/>
<sequence length="496" mass="53187">MTGTQQNQAKAPGSAANPALSLDESALESTYAALRGIAAPITRLPSKVLGQVFVRCLPATNLNAVLCAELPPLVLGRVCSGWRTAAWTTPVLWTRLHVAVAHVCARPGAAAAIEAWVQRADYLPLRLSVAYRPGQSVDAGFLRWLMALCEGRLAHLQLIDPPLALDADLQSVRSLRITSTPDALGHRDHAMWAVPQLTALALDLRRGAPVGERFGREFFALPLRWGQLTCAALRDAVEPGVIAELLRRCPGLRRLVVRVQAPFRSAADPALVSHSALEALIMLGGDNASGHDVTDFLTAAVALPNLRRLSLPATTTGDLPLALGTLFPRLTELSLSLKSVRRNTLLAALNGTSTLMALDLRYDAGPVGWSLPQLLELLAAPDRMPLLDRITLDCVGDFELAEIPVSDALRRIVAARAGTLRALRLCKPQHADREEWARVCAAAATLGAAELVSLAEMRVDEDTRLFGPTGLRRGTDSPKAGAWEGTPAVSTDWMSV</sequence>
<protein>
    <recommendedName>
        <fullName evidence="4">F-box domain-containing protein</fullName>
    </recommendedName>
</protein>
<dbReference type="SUPFAM" id="SSF52047">
    <property type="entry name" value="RNI-like"/>
    <property type="match status" value="1"/>
</dbReference>
<reference evidence="2" key="1">
    <citation type="submission" date="2020-05" db="EMBL/GenBank/DDBJ databases">
        <title>Mycena genomes resolve the evolution of fungal bioluminescence.</title>
        <authorList>
            <person name="Tsai I.J."/>
        </authorList>
    </citation>
    <scope>NUCLEOTIDE SEQUENCE</scope>
    <source>
        <strain evidence="2">171206Taipei</strain>
    </source>
</reference>
<comment type="caution">
    <text evidence="2">The sequence shown here is derived from an EMBL/GenBank/DDBJ whole genome shotgun (WGS) entry which is preliminary data.</text>
</comment>
<gene>
    <name evidence="2" type="ORF">MIND_00634600</name>
</gene>
<dbReference type="AlphaFoldDB" id="A0A8H6SQM4"/>
<dbReference type="OrthoDB" id="3000305at2759"/>
<evidence type="ECO:0000313" key="3">
    <source>
        <dbReference type="Proteomes" id="UP000636479"/>
    </source>
</evidence>
<feature type="region of interest" description="Disordered" evidence="1">
    <location>
        <begin position="468"/>
        <end position="496"/>
    </location>
</feature>
<accession>A0A8H6SQM4</accession>
<keyword evidence="3" id="KW-1185">Reference proteome</keyword>